<dbReference type="GO" id="GO:0004523">
    <property type="term" value="F:RNA-DNA hybrid ribonuclease activity"/>
    <property type="evidence" value="ECO:0007669"/>
    <property type="project" value="InterPro"/>
</dbReference>
<dbReference type="Pfam" id="PF13456">
    <property type="entry name" value="RVT_3"/>
    <property type="match status" value="1"/>
</dbReference>
<dbReference type="CDD" id="cd09279">
    <property type="entry name" value="RNase_HI_like"/>
    <property type="match status" value="1"/>
</dbReference>
<keyword evidence="2" id="KW-0808">Transferase</keyword>
<dbReference type="InterPro" id="IPR002156">
    <property type="entry name" value="RNaseH_domain"/>
</dbReference>
<dbReference type="GO" id="GO:0003676">
    <property type="term" value="F:nucleic acid binding"/>
    <property type="evidence" value="ECO:0007669"/>
    <property type="project" value="InterPro"/>
</dbReference>
<feature type="domain" description="RNase H type-1" evidence="1">
    <location>
        <begin position="1"/>
        <end position="126"/>
    </location>
</feature>
<evidence type="ECO:0000313" key="3">
    <source>
        <dbReference type="Proteomes" id="UP001209318"/>
    </source>
</evidence>
<dbReference type="InterPro" id="IPR036397">
    <property type="entry name" value="RNaseH_sf"/>
</dbReference>
<accession>A0AAE3ISG6</accession>
<dbReference type="Gene3D" id="3.30.420.10">
    <property type="entry name" value="Ribonuclease H-like superfamily/Ribonuclease H"/>
    <property type="match status" value="1"/>
</dbReference>
<dbReference type="GO" id="GO:0003964">
    <property type="term" value="F:RNA-directed DNA polymerase activity"/>
    <property type="evidence" value="ECO:0007669"/>
    <property type="project" value="UniProtKB-KW"/>
</dbReference>
<dbReference type="PROSITE" id="PS50879">
    <property type="entry name" value="RNASE_H_1"/>
    <property type="match status" value="1"/>
</dbReference>
<dbReference type="PANTHER" id="PTHR47074:SF73">
    <property type="entry name" value="OS04G0448401 PROTEIN"/>
    <property type="match status" value="1"/>
</dbReference>
<dbReference type="AlphaFoldDB" id="A0AAE3ISG6"/>
<gene>
    <name evidence="2" type="ORF">OEV98_08765</name>
</gene>
<dbReference type="PANTHER" id="PTHR47074">
    <property type="entry name" value="BNAC02G40300D PROTEIN"/>
    <property type="match status" value="1"/>
</dbReference>
<keyword evidence="3" id="KW-1185">Reference proteome</keyword>
<keyword evidence="2" id="KW-0695">RNA-directed DNA polymerase</keyword>
<keyword evidence="2" id="KW-0548">Nucleotidyltransferase</keyword>
<proteinExistence type="predicted"/>
<dbReference type="InterPro" id="IPR052929">
    <property type="entry name" value="RNase_H-like_EbsB-rel"/>
</dbReference>
<name>A0AAE3ISG6_9BACI</name>
<dbReference type="RefSeq" id="WP_263072889.1">
    <property type="nucleotide sequence ID" value="NZ_JAOUSF010000003.1"/>
</dbReference>
<evidence type="ECO:0000313" key="2">
    <source>
        <dbReference type="EMBL" id="MCU9613651.1"/>
    </source>
</evidence>
<protein>
    <submittedName>
        <fullName evidence="2">Reverse transcriptase-like protein</fullName>
    </submittedName>
</protein>
<reference evidence="2" key="1">
    <citation type="submission" date="2022-10" db="EMBL/GenBank/DDBJ databases">
        <title>Description of Fervidibacillus gen. nov. in the family Fervidibacillaceae fam. nov. with two species, Fervidibacillus albus sp. nov., and Fervidibacillus halotolerans sp. nov., isolated from tidal flat sediments.</title>
        <authorList>
            <person name="Kwon K.K."/>
            <person name="Yang S.-H."/>
        </authorList>
    </citation>
    <scope>NUCLEOTIDE SEQUENCE</scope>
    <source>
        <strain evidence="2">JCM 19140</strain>
    </source>
</reference>
<sequence>MIEVYIDAASQGNPGLSGGGIFVKGEGKNLEYSIPLGIMNNHLAEFATLVKALEICKDNGFSVVSFRSDSQIVCDSIEKGFVKNQEFKAYLDSAQDIIRSLDLFFIKWIPSKENKHADILARQAIHNN</sequence>
<dbReference type="EMBL" id="JAOUSF010000003">
    <property type="protein sequence ID" value="MCU9613651.1"/>
    <property type="molecule type" value="Genomic_DNA"/>
</dbReference>
<dbReference type="InterPro" id="IPR012337">
    <property type="entry name" value="RNaseH-like_sf"/>
</dbReference>
<comment type="caution">
    <text evidence="2">The sequence shown here is derived from an EMBL/GenBank/DDBJ whole genome shotgun (WGS) entry which is preliminary data.</text>
</comment>
<dbReference type="SUPFAM" id="SSF53098">
    <property type="entry name" value="Ribonuclease H-like"/>
    <property type="match status" value="1"/>
</dbReference>
<evidence type="ECO:0000259" key="1">
    <source>
        <dbReference type="PROSITE" id="PS50879"/>
    </source>
</evidence>
<dbReference type="Proteomes" id="UP001209318">
    <property type="component" value="Unassembled WGS sequence"/>
</dbReference>
<organism evidence="2 3">
    <name type="scientific">Perspicuibacillus lycopersici</name>
    <dbReference type="NCBI Taxonomy" id="1325689"/>
    <lineage>
        <taxon>Bacteria</taxon>
        <taxon>Bacillati</taxon>
        <taxon>Bacillota</taxon>
        <taxon>Bacilli</taxon>
        <taxon>Bacillales</taxon>
        <taxon>Bacillaceae</taxon>
        <taxon>Perspicuibacillus</taxon>
    </lineage>
</organism>